<evidence type="ECO:0000313" key="11">
    <source>
        <dbReference type="Proteomes" id="UP000228886"/>
    </source>
</evidence>
<dbReference type="GO" id="GO:0005886">
    <property type="term" value="C:plasma membrane"/>
    <property type="evidence" value="ECO:0007669"/>
    <property type="project" value="UniProtKB-SubCell"/>
</dbReference>
<dbReference type="PANTHER" id="PTHR33910">
    <property type="entry name" value="PROTEIN TRANSLOCASE SUBUNIT SECE"/>
    <property type="match status" value="1"/>
</dbReference>
<dbReference type="HAMAP" id="MF_00422">
    <property type="entry name" value="SecE"/>
    <property type="match status" value="1"/>
</dbReference>
<reference evidence="11" key="1">
    <citation type="submission" date="2017-09" db="EMBL/GenBank/DDBJ databases">
        <title>Depth-based differentiation of microbial function through sediment-hosted aquifers and enrichment of novel symbionts in the deep terrestrial subsurface.</title>
        <authorList>
            <person name="Probst A.J."/>
            <person name="Ladd B."/>
            <person name="Jarett J.K."/>
            <person name="Geller-Mcgrath D.E."/>
            <person name="Sieber C.M.K."/>
            <person name="Emerson J.B."/>
            <person name="Anantharaman K."/>
            <person name="Thomas B.C."/>
            <person name="Malmstrom R."/>
            <person name="Stieglmeier M."/>
            <person name="Klingl A."/>
            <person name="Woyke T."/>
            <person name="Ryan C.M."/>
            <person name="Banfield J.F."/>
        </authorList>
    </citation>
    <scope>NUCLEOTIDE SEQUENCE [LARGE SCALE GENOMIC DNA]</scope>
</reference>
<evidence type="ECO:0000256" key="5">
    <source>
        <dbReference type="ARBA" id="ARBA00022927"/>
    </source>
</evidence>
<comment type="similarity">
    <text evidence="9">Belongs to the SecE/SEC61-gamma family.</text>
</comment>
<dbReference type="GO" id="GO:0043952">
    <property type="term" value="P:protein transport by the Sec complex"/>
    <property type="evidence" value="ECO:0007669"/>
    <property type="project" value="UniProtKB-UniRule"/>
</dbReference>
<organism evidence="10 11">
    <name type="scientific">bacterium (Candidatus Ratteibacteria) CG01_land_8_20_14_3_00_40_19</name>
    <dbReference type="NCBI Taxonomy" id="2014290"/>
    <lineage>
        <taxon>Bacteria</taxon>
        <taxon>Candidatus Ratteibacteria</taxon>
    </lineage>
</organism>
<dbReference type="Proteomes" id="UP000228886">
    <property type="component" value="Unassembled WGS sequence"/>
</dbReference>
<dbReference type="AlphaFoldDB" id="A0A2M7E8X0"/>
<feature type="transmembrane region" description="Helical" evidence="9">
    <location>
        <begin position="29"/>
        <end position="51"/>
    </location>
</feature>
<dbReference type="InterPro" id="IPR001901">
    <property type="entry name" value="Translocase_SecE/Sec61-g"/>
</dbReference>
<evidence type="ECO:0000256" key="9">
    <source>
        <dbReference type="HAMAP-Rule" id="MF_00422"/>
    </source>
</evidence>
<accession>A0A2M7E8X0</accession>
<keyword evidence="4 9" id="KW-0812">Transmembrane</keyword>
<sequence>MPKIKEFFHDISIEFRKVSWPARKILQKFTILVLFVTILLSMLTGTVDALFSRFISIFFR</sequence>
<keyword evidence="3 9" id="KW-1003">Cell membrane</keyword>
<evidence type="ECO:0000256" key="6">
    <source>
        <dbReference type="ARBA" id="ARBA00022989"/>
    </source>
</evidence>
<comment type="subcellular location">
    <subcellularLocation>
        <location evidence="9">Cell membrane</location>
        <topology evidence="9">Single-pass membrane protein</topology>
    </subcellularLocation>
    <subcellularLocation>
        <location evidence="1">Membrane</location>
    </subcellularLocation>
</comment>
<dbReference type="GO" id="GO:0006605">
    <property type="term" value="P:protein targeting"/>
    <property type="evidence" value="ECO:0007669"/>
    <property type="project" value="UniProtKB-UniRule"/>
</dbReference>
<dbReference type="EMBL" id="PETL01000177">
    <property type="protein sequence ID" value="PIV64154.1"/>
    <property type="molecule type" value="Genomic_DNA"/>
</dbReference>
<proteinExistence type="inferred from homology"/>
<gene>
    <name evidence="9 10" type="primary">secE</name>
    <name evidence="10" type="ORF">COS11_03610</name>
</gene>
<protein>
    <recommendedName>
        <fullName evidence="9">Protein translocase subunit SecE</fullName>
    </recommendedName>
</protein>
<evidence type="ECO:0000256" key="2">
    <source>
        <dbReference type="ARBA" id="ARBA00022448"/>
    </source>
</evidence>
<evidence type="ECO:0000256" key="1">
    <source>
        <dbReference type="ARBA" id="ARBA00004370"/>
    </source>
</evidence>
<keyword evidence="2 9" id="KW-0813">Transport</keyword>
<evidence type="ECO:0000313" key="10">
    <source>
        <dbReference type="EMBL" id="PIV64154.1"/>
    </source>
</evidence>
<evidence type="ECO:0000256" key="7">
    <source>
        <dbReference type="ARBA" id="ARBA00023010"/>
    </source>
</evidence>
<dbReference type="Gene3D" id="1.20.5.1030">
    <property type="entry name" value="Preprotein translocase secy subunit"/>
    <property type="match status" value="1"/>
</dbReference>
<comment type="caution">
    <text evidence="10">The sequence shown here is derived from an EMBL/GenBank/DDBJ whole genome shotgun (WGS) entry which is preliminary data.</text>
</comment>
<dbReference type="GO" id="GO:0065002">
    <property type="term" value="P:intracellular protein transmembrane transport"/>
    <property type="evidence" value="ECO:0007669"/>
    <property type="project" value="UniProtKB-UniRule"/>
</dbReference>
<keyword evidence="5 9" id="KW-0653">Protein transport</keyword>
<dbReference type="InterPro" id="IPR038379">
    <property type="entry name" value="SecE_sf"/>
</dbReference>
<evidence type="ECO:0000256" key="3">
    <source>
        <dbReference type="ARBA" id="ARBA00022475"/>
    </source>
</evidence>
<keyword evidence="7 9" id="KW-0811">Translocation</keyword>
<keyword evidence="8 9" id="KW-0472">Membrane</keyword>
<comment type="function">
    <text evidence="9">Essential subunit of the Sec protein translocation channel SecYEG. Clamps together the 2 halves of SecY. May contact the channel plug during translocation.</text>
</comment>
<name>A0A2M7E8X0_9BACT</name>
<dbReference type="InterPro" id="IPR005807">
    <property type="entry name" value="SecE_bac"/>
</dbReference>
<dbReference type="GO" id="GO:0008320">
    <property type="term" value="F:protein transmembrane transporter activity"/>
    <property type="evidence" value="ECO:0007669"/>
    <property type="project" value="UniProtKB-UniRule"/>
</dbReference>
<evidence type="ECO:0000256" key="8">
    <source>
        <dbReference type="ARBA" id="ARBA00023136"/>
    </source>
</evidence>
<dbReference type="PANTHER" id="PTHR33910:SF1">
    <property type="entry name" value="PROTEIN TRANSLOCASE SUBUNIT SECE"/>
    <property type="match status" value="1"/>
</dbReference>
<evidence type="ECO:0000256" key="4">
    <source>
        <dbReference type="ARBA" id="ARBA00022692"/>
    </source>
</evidence>
<comment type="subunit">
    <text evidence="9">Component of the Sec protein translocase complex. Heterotrimer consisting of SecY, SecE and SecG subunits. The heterotrimers can form oligomers, although 1 heterotrimer is thought to be able to translocate proteins. Interacts with the ribosome. Interacts with SecDF, and other proteins may be involved. Interacts with SecA.</text>
</comment>
<dbReference type="Pfam" id="PF00584">
    <property type="entry name" value="SecE"/>
    <property type="match status" value="1"/>
</dbReference>
<keyword evidence="6 9" id="KW-1133">Transmembrane helix</keyword>
<dbReference type="GO" id="GO:0009306">
    <property type="term" value="P:protein secretion"/>
    <property type="evidence" value="ECO:0007669"/>
    <property type="project" value="UniProtKB-UniRule"/>
</dbReference>
<dbReference type="NCBIfam" id="TIGR00964">
    <property type="entry name" value="secE_bact"/>
    <property type="match status" value="1"/>
</dbReference>